<feature type="transmembrane region" description="Helical" evidence="1">
    <location>
        <begin position="465"/>
        <end position="484"/>
    </location>
</feature>
<feature type="transmembrane region" description="Helical" evidence="1">
    <location>
        <begin position="46"/>
        <end position="64"/>
    </location>
</feature>
<proteinExistence type="predicted"/>
<accession>A0ABQ3C1S9</accession>
<feature type="transmembrane region" description="Helical" evidence="1">
    <location>
        <begin position="178"/>
        <end position="196"/>
    </location>
</feature>
<feature type="transmembrane region" description="Helical" evidence="1">
    <location>
        <begin position="438"/>
        <end position="458"/>
    </location>
</feature>
<feature type="transmembrane region" description="Helical" evidence="1">
    <location>
        <begin position="282"/>
        <end position="298"/>
    </location>
</feature>
<organism evidence="2 3">
    <name type="scientific">Cognatilysobacter xinjiangensis</name>
    <dbReference type="NCBI Taxonomy" id="546892"/>
    <lineage>
        <taxon>Bacteria</taxon>
        <taxon>Pseudomonadati</taxon>
        <taxon>Pseudomonadota</taxon>
        <taxon>Gammaproteobacteria</taxon>
        <taxon>Lysobacterales</taxon>
        <taxon>Lysobacteraceae</taxon>
        <taxon>Cognatilysobacter</taxon>
    </lineage>
</organism>
<gene>
    <name evidence="2" type="ORF">GCM10008101_18030</name>
</gene>
<dbReference type="EMBL" id="BMXY01000002">
    <property type="protein sequence ID" value="GGZ64696.1"/>
    <property type="molecule type" value="Genomic_DNA"/>
</dbReference>
<feature type="transmembrane region" description="Helical" evidence="1">
    <location>
        <begin position="368"/>
        <end position="388"/>
    </location>
</feature>
<keyword evidence="3" id="KW-1185">Reference proteome</keyword>
<sequence length="667" mass="70589">MPRVQTPTLSTTPGVPLQRRLVEAGLLACAAGLVIHRTWVELPAGRFGESLALALLWLGLAWVLRRVRAMRMADAMAIVGLLALVAMAGPLPVLATVLLAAGAMAIGSLFVCDAALAFVVGAGVVAGVVGWLLPLPVHRAWLYAPLLLALVFARRRVLADMARTSLAEWHASVHASPRVAAAGMLALGLASAGAWLPTMQYDDLAYHLGLPWQLLRNGRYALDTSMQAWALAPWAGDVLQGIAQVLARAEARGPLDTAWLLASAALVARIAGRLGAPVEFRWMAVALLATLPPVTALLGGMQTELPAMAAMLALLALATRDEPRGLLAVGVLAGFLGGLKAMHPLAAIGLVAIAVARTARGRGVVTPLLAVALALGIAASSYATAWRICGNPVLPLFNDVFLSRCFAPTAFNDARWQALPGLPLPWSMTFLTGRHLEAFDGGLGMLLIALAGAAFAALFDRRTRWPAVAGLLAVVLPMTVIAYARYVVPGIVVMLPVVVATLVRLYTRRTALVMLAALCVLDLAYQANANWMLHTGAIKRAVGALGRDAPLFDRYVPERSLIDAIRRRWPDARVLDLGDASHAELAGNGLTTTWYAPVLHADALAADQDATGAVWARLLQAREVDFVLLRAKDATPARRAGLARAGAHRAMTAGPVECWRLARDASE</sequence>
<feature type="transmembrane region" description="Helical" evidence="1">
    <location>
        <begin position="76"/>
        <end position="100"/>
    </location>
</feature>
<evidence type="ECO:0000313" key="3">
    <source>
        <dbReference type="Proteomes" id="UP000643403"/>
    </source>
</evidence>
<keyword evidence="1" id="KW-1133">Transmembrane helix</keyword>
<evidence type="ECO:0008006" key="4">
    <source>
        <dbReference type="Google" id="ProtNLM"/>
    </source>
</evidence>
<feature type="transmembrane region" description="Helical" evidence="1">
    <location>
        <begin position="21"/>
        <end position="40"/>
    </location>
</feature>
<feature type="transmembrane region" description="Helical" evidence="1">
    <location>
        <begin position="140"/>
        <end position="158"/>
    </location>
</feature>
<reference evidence="3" key="1">
    <citation type="journal article" date="2019" name="Int. J. Syst. Evol. Microbiol.">
        <title>The Global Catalogue of Microorganisms (GCM) 10K type strain sequencing project: providing services to taxonomists for standard genome sequencing and annotation.</title>
        <authorList>
            <consortium name="The Broad Institute Genomics Platform"/>
            <consortium name="The Broad Institute Genome Sequencing Center for Infectious Disease"/>
            <person name="Wu L."/>
            <person name="Ma J."/>
        </authorList>
    </citation>
    <scope>NUCLEOTIDE SEQUENCE [LARGE SCALE GENOMIC DNA]</scope>
    <source>
        <strain evidence="3">KCTC 22558</strain>
    </source>
</reference>
<feature type="transmembrane region" description="Helical" evidence="1">
    <location>
        <begin position="490"/>
        <end position="507"/>
    </location>
</feature>
<dbReference type="Proteomes" id="UP000643403">
    <property type="component" value="Unassembled WGS sequence"/>
</dbReference>
<name>A0ABQ3C1S9_9GAMM</name>
<feature type="transmembrane region" description="Helical" evidence="1">
    <location>
        <begin position="106"/>
        <end position="133"/>
    </location>
</feature>
<protein>
    <recommendedName>
        <fullName evidence="4">Dolichyl-phosphate-mannose-protein mannosyltransferase</fullName>
    </recommendedName>
</protein>
<evidence type="ECO:0000313" key="2">
    <source>
        <dbReference type="EMBL" id="GGZ64696.1"/>
    </source>
</evidence>
<comment type="caution">
    <text evidence="2">The sequence shown here is derived from an EMBL/GenBank/DDBJ whole genome shotgun (WGS) entry which is preliminary data.</text>
</comment>
<feature type="transmembrane region" description="Helical" evidence="1">
    <location>
        <begin position="326"/>
        <end position="356"/>
    </location>
</feature>
<keyword evidence="1" id="KW-0472">Membrane</keyword>
<keyword evidence="1" id="KW-0812">Transmembrane</keyword>
<evidence type="ECO:0000256" key="1">
    <source>
        <dbReference type="SAM" id="Phobius"/>
    </source>
</evidence>